<sequence length="301" mass="32075">MPSRISCAVTPSPLERTFTTRLLGIPLTLATEDPAPLPTLARVLILLPPSEGKSAPRRGKPLDLDSLAAPRLTATRSELLEALTRLCEEDPDRAADVLGLGATQRDLVERNAALRTAPTARADAIYTGVLFDALDVATLSPAARRRATSRLAVTSSLFGIVRPGDRIPAYRLSGDAVLPGVGPVAAAWREVLGEAVTDAMRGGLLVDLRSSTYAAFWRPGKDLARHVATVRVLHESDGRRTVVSHFNKATKGRIVRALLEDGADPRTPAALAETLARLGWSVEVGEPTPKGTQLDVVVTQV</sequence>
<dbReference type="PANTHER" id="PTHR30283:SF4">
    <property type="entry name" value="PEROXIDE STRESS RESISTANCE PROTEIN YAAA"/>
    <property type="match status" value="1"/>
</dbReference>
<dbReference type="Pfam" id="PF03883">
    <property type="entry name" value="H2O2_YaaD"/>
    <property type="match status" value="1"/>
</dbReference>
<comment type="caution">
    <text evidence="1">The sequence shown here is derived from an EMBL/GenBank/DDBJ whole genome shotgun (WGS) entry which is preliminary data.</text>
</comment>
<protein>
    <submittedName>
        <fullName evidence="1">Peroxide stress protein YaaA</fullName>
    </submittedName>
</protein>
<name>A0ABP5J1K3_9ACTN</name>
<gene>
    <name evidence="1" type="primary">yaaA</name>
    <name evidence="1" type="ORF">GCM10009726_24420</name>
</gene>
<accession>A0ABP5J1K3</accession>
<evidence type="ECO:0000313" key="1">
    <source>
        <dbReference type="EMBL" id="GAA2109508.1"/>
    </source>
</evidence>
<dbReference type="Proteomes" id="UP001501161">
    <property type="component" value="Unassembled WGS sequence"/>
</dbReference>
<dbReference type="NCBIfam" id="NF002545">
    <property type="entry name" value="PRK02101.2-3"/>
    <property type="match status" value="1"/>
</dbReference>
<reference evidence="2" key="1">
    <citation type="journal article" date="2019" name="Int. J. Syst. Evol. Microbiol.">
        <title>The Global Catalogue of Microorganisms (GCM) 10K type strain sequencing project: providing services to taxonomists for standard genome sequencing and annotation.</title>
        <authorList>
            <consortium name="The Broad Institute Genomics Platform"/>
            <consortium name="The Broad Institute Genome Sequencing Center for Infectious Disease"/>
            <person name="Wu L."/>
            <person name="Ma J."/>
        </authorList>
    </citation>
    <scope>NUCLEOTIDE SEQUENCE [LARGE SCALE GENOMIC DNA]</scope>
    <source>
        <strain evidence="2">JCM 13813</strain>
    </source>
</reference>
<evidence type="ECO:0000313" key="2">
    <source>
        <dbReference type="Proteomes" id="UP001501161"/>
    </source>
</evidence>
<organism evidence="1 2">
    <name type="scientific">Nocardioides furvisabuli</name>
    <dbReference type="NCBI Taxonomy" id="375542"/>
    <lineage>
        <taxon>Bacteria</taxon>
        <taxon>Bacillati</taxon>
        <taxon>Actinomycetota</taxon>
        <taxon>Actinomycetes</taxon>
        <taxon>Propionibacteriales</taxon>
        <taxon>Nocardioidaceae</taxon>
        <taxon>Nocardioides</taxon>
    </lineage>
</organism>
<dbReference type="InterPro" id="IPR005583">
    <property type="entry name" value="YaaA"/>
</dbReference>
<dbReference type="EMBL" id="BAAAMQ010000012">
    <property type="protein sequence ID" value="GAA2109508.1"/>
    <property type="molecule type" value="Genomic_DNA"/>
</dbReference>
<keyword evidence="2" id="KW-1185">Reference proteome</keyword>
<proteinExistence type="predicted"/>
<dbReference type="PANTHER" id="PTHR30283">
    <property type="entry name" value="PEROXIDE STRESS RESPONSE PROTEIN YAAA"/>
    <property type="match status" value="1"/>
</dbReference>